<evidence type="ECO:0000313" key="4">
    <source>
        <dbReference type="EMBL" id="ONK67604.1"/>
    </source>
</evidence>
<gene>
    <name evidence="4" type="ORF">A4U43_C05F1810</name>
</gene>
<comment type="similarity">
    <text evidence="1">Belongs to the PPR family. P subfamily.</text>
</comment>
<dbReference type="AlphaFoldDB" id="A0A5P1EP94"/>
<dbReference type="Gramene" id="ONK67604">
    <property type="protein sequence ID" value="ONK67604"/>
    <property type="gene ID" value="A4U43_C05F1810"/>
</dbReference>
<dbReference type="GO" id="GO:0005739">
    <property type="term" value="C:mitochondrion"/>
    <property type="evidence" value="ECO:0007669"/>
    <property type="project" value="TreeGrafter"/>
</dbReference>
<accession>A0A5P1EP94</accession>
<dbReference type="Gene3D" id="1.25.40.10">
    <property type="entry name" value="Tetratricopeptide repeat domain"/>
    <property type="match status" value="1"/>
</dbReference>
<name>A0A5P1EP94_ASPOF</name>
<dbReference type="EMBL" id="CM007385">
    <property type="protein sequence ID" value="ONK67604.1"/>
    <property type="molecule type" value="Genomic_DNA"/>
</dbReference>
<evidence type="ECO:0000256" key="2">
    <source>
        <dbReference type="ARBA" id="ARBA00022737"/>
    </source>
</evidence>
<dbReference type="Proteomes" id="UP000243459">
    <property type="component" value="Chromosome 5"/>
</dbReference>
<dbReference type="InterPro" id="IPR011990">
    <property type="entry name" value="TPR-like_helical_dom_sf"/>
</dbReference>
<evidence type="ECO:0000256" key="1">
    <source>
        <dbReference type="ARBA" id="ARBA00007626"/>
    </source>
</evidence>
<protein>
    <recommendedName>
        <fullName evidence="6">Pentacotripeptide-repeat region of PRORP domain-containing protein</fullName>
    </recommendedName>
</protein>
<dbReference type="GO" id="GO:0003729">
    <property type="term" value="F:mRNA binding"/>
    <property type="evidence" value="ECO:0007669"/>
    <property type="project" value="UniProtKB-ARBA"/>
</dbReference>
<proteinExistence type="inferred from homology"/>
<dbReference type="NCBIfam" id="TIGR00756">
    <property type="entry name" value="PPR"/>
    <property type="match status" value="1"/>
</dbReference>
<reference evidence="5" key="1">
    <citation type="journal article" date="2017" name="Nat. Commun.">
        <title>The asparagus genome sheds light on the origin and evolution of a young Y chromosome.</title>
        <authorList>
            <person name="Harkess A."/>
            <person name="Zhou J."/>
            <person name="Xu C."/>
            <person name="Bowers J.E."/>
            <person name="Van der Hulst R."/>
            <person name="Ayyampalayam S."/>
            <person name="Mercati F."/>
            <person name="Riccardi P."/>
            <person name="McKain M.R."/>
            <person name="Kakrana A."/>
            <person name="Tang H."/>
            <person name="Ray J."/>
            <person name="Groenendijk J."/>
            <person name="Arikit S."/>
            <person name="Mathioni S.M."/>
            <person name="Nakano M."/>
            <person name="Shan H."/>
            <person name="Telgmann-Rauber A."/>
            <person name="Kanno A."/>
            <person name="Yue Z."/>
            <person name="Chen H."/>
            <person name="Li W."/>
            <person name="Chen Y."/>
            <person name="Xu X."/>
            <person name="Zhang Y."/>
            <person name="Luo S."/>
            <person name="Chen H."/>
            <person name="Gao J."/>
            <person name="Mao Z."/>
            <person name="Pires J.C."/>
            <person name="Luo M."/>
            <person name="Kudrna D."/>
            <person name="Wing R.A."/>
            <person name="Meyers B.C."/>
            <person name="Yi K."/>
            <person name="Kong H."/>
            <person name="Lavrijsen P."/>
            <person name="Sunseri F."/>
            <person name="Falavigna A."/>
            <person name="Ye Y."/>
            <person name="Leebens-Mack J.H."/>
            <person name="Chen G."/>
        </authorList>
    </citation>
    <scope>NUCLEOTIDE SEQUENCE [LARGE SCALE GENOMIC DNA]</scope>
    <source>
        <strain evidence="5">cv. DH0086</strain>
    </source>
</reference>
<evidence type="ECO:0000313" key="5">
    <source>
        <dbReference type="Proteomes" id="UP000243459"/>
    </source>
</evidence>
<feature type="repeat" description="PPR" evidence="3">
    <location>
        <begin position="64"/>
        <end position="98"/>
    </location>
</feature>
<evidence type="ECO:0008006" key="6">
    <source>
        <dbReference type="Google" id="ProtNLM"/>
    </source>
</evidence>
<keyword evidence="5" id="KW-1185">Reference proteome</keyword>
<dbReference type="Pfam" id="PF01535">
    <property type="entry name" value="PPR"/>
    <property type="match status" value="1"/>
</dbReference>
<keyword evidence="2" id="KW-0677">Repeat</keyword>
<evidence type="ECO:0000256" key="3">
    <source>
        <dbReference type="PROSITE-ProRule" id="PRU00708"/>
    </source>
</evidence>
<dbReference type="OMA" id="ISTTNHA"/>
<dbReference type="PROSITE" id="PS51375">
    <property type="entry name" value="PPR"/>
    <property type="match status" value="1"/>
</dbReference>
<dbReference type="PANTHER" id="PTHR45717:SF8">
    <property type="entry name" value="OS01G0301000 PROTEIN"/>
    <property type="match status" value="1"/>
</dbReference>
<sequence length="127" mass="14786">MGFVRELRKYRDFKHALELLDWMEKNGMTISTTNHAVRLDLISKVKGIEAAEDYFFNLPKSTKNQKTFSALLSSYCQEKMADKALALYEEMKELNFATSTLVSTNLMTLYMKLGQPEKTLLKELYRK</sequence>
<organism evidence="4 5">
    <name type="scientific">Asparagus officinalis</name>
    <name type="common">Garden asparagus</name>
    <dbReference type="NCBI Taxonomy" id="4686"/>
    <lineage>
        <taxon>Eukaryota</taxon>
        <taxon>Viridiplantae</taxon>
        <taxon>Streptophyta</taxon>
        <taxon>Embryophyta</taxon>
        <taxon>Tracheophyta</taxon>
        <taxon>Spermatophyta</taxon>
        <taxon>Magnoliopsida</taxon>
        <taxon>Liliopsida</taxon>
        <taxon>Asparagales</taxon>
        <taxon>Asparagaceae</taxon>
        <taxon>Asparagoideae</taxon>
        <taxon>Asparagus</taxon>
    </lineage>
</organism>
<dbReference type="InterPro" id="IPR002885">
    <property type="entry name" value="PPR_rpt"/>
</dbReference>
<dbReference type="PANTHER" id="PTHR45717">
    <property type="entry name" value="OS12G0527900 PROTEIN"/>
    <property type="match status" value="1"/>
</dbReference>